<proteinExistence type="predicted"/>
<dbReference type="InterPro" id="IPR006603">
    <property type="entry name" value="PQ-loop_rpt"/>
</dbReference>
<feature type="transmembrane region" description="Helical" evidence="5">
    <location>
        <begin position="225"/>
        <end position="247"/>
    </location>
</feature>
<dbReference type="SMART" id="SM00679">
    <property type="entry name" value="CTNS"/>
    <property type="match status" value="2"/>
</dbReference>
<evidence type="ECO:0000313" key="7">
    <source>
        <dbReference type="Proteomes" id="UP001301350"/>
    </source>
</evidence>
<keyword evidence="7" id="KW-1185">Reference proteome</keyword>
<sequence length="351" mass="39537">MTVIQLGQFVPQHFELHRRKSVVGLSSWTLFYGSMYTYLTMLDVLVGHNGQSLDACGHVAYPCFIHFQPTVQAAGAWALLTGLWYWYLRYERLDEERRRQSDRAGVFFSDTLEEEEEVVVAAEEAGEMPPATPDAKRSTFERVPSAERSWSWRNGHAERSASGHSPLHYDERGSTYFDDSGYASLFFRIYITVGVALAIAAVYVYRRDRTEAHTGTATAATSRHVAQLFADGCGYASTLLCAVMWIPQIVTTFTYGHRGSLSLLWVLATLLSDVLYSMYMSGMHMPFSVWANNIPDGLCALVLLVLVTLDERRDRRAAVRSVHDDPGERLPLVREARRGGGERCYHCNVVV</sequence>
<dbReference type="GO" id="GO:0016020">
    <property type="term" value="C:membrane"/>
    <property type="evidence" value="ECO:0007669"/>
    <property type="project" value="UniProtKB-SubCell"/>
</dbReference>
<keyword evidence="4 5" id="KW-0472">Membrane</keyword>
<dbReference type="Gene3D" id="1.20.1280.290">
    <property type="match status" value="1"/>
</dbReference>
<accession>A0AAV9ISF8</accession>
<dbReference type="Pfam" id="PF04193">
    <property type="entry name" value="PQ-loop"/>
    <property type="match status" value="2"/>
</dbReference>
<feature type="transmembrane region" description="Helical" evidence="5">
    <location>
        <begin position="21"/>
        <end position="39"/>
    </location>
</feature>
<protein>
    <submittedName>
        <fullName evidence="6">Uncharacterized protein</fullName>
    </submittedName>
</protein>
<dbReference type="InterPro" id="IPR051415">
    <property type="entry name" value="LAAT-1"/>
</dbReference>
<evidence type="ECO:0000313" key="6">
    <source>
        <dbReference type="EMBL" id="KAK4535179.1"/>
    </source>
</evidence>
<evidence type="ECO:0000256" key="2">
    <source>
        <dbReference type="ARBA" id="ARBA00022692"/>
    </source>
</evidence>
<feature type="transmembrane region" description="Helical" evidence="5">
    <location>
        <begin position="259"/>
        <end position="278"/>
    </location>
</feature>
<dbReference type="AlphaFoldDB" id="A0AAV9ISF8"/>
<dbReference type="PANTHER" id="PTHR16201">
    <property type="entry name" value="SEVEN TRANSMEMBRANE PROTEIN 1-RELATED"/>
    <property type="match status" value="1"/>
</dbReference>
<dbReference type="Proteomes" id="UP001301350">
    <property type="component" value="Unassembled WGS sequence"/>
</dbReference>
<name>A0AAV9ISF8_CYACA</name>
<evidence type="ECO:0000256" key="4">
    <source>
        <dbReference type="ARBA" id="ARBA00023136"/>
    </source>
</evidence>
<evidence type="ECO:0000256" key="1">
    <source>
        <dbReference type="ARBA" id="ARBA00004141"/>
    </source>
</evidence>
<keyword evidence="2 5" id="KW-0812">Transmembrane</keyword>
<comment type="caution">
    <text evidence="6">The sequence shown here is derived from an EMBL/GenBank/DDBJ whole genome shotgun (WGS) entry which is preliminary data.</text>
</comment>
<dbReference type="PANTHER" id="PTHR16201:SF11">
    <property type="entry name" value="PQ-LOOP REPEAT-CONTAINING PROTEIN"/>
    <property type="match status" value="1"/>
</dbReference>
<feature type="transmembrane region" description="Helical" evidence="5">
    <location>
        <begin position="185"/>
        <end position="205"/>
    </location>
</feature>
<evidence type="ECO:0000256" key="3">
    <source>
        <dbReference type="ARBA" id="ARBA00022989"/>
    </source>
</evidence>
<feature type="transmembrane region" description="Helical" evidence="5">
    <location>
        <begin position="290"/>
        <end position="309"/>
    </location>
</feature>
<organism evidence="6 7">
    <name type="scientific">Cyanidium caldarium</name>
    <name type="common">Red alga</name>
    <dbReference type="NCBI Taxonomy" id="2771"/>
    <lineage>
        <taxon>Eukaryota</taxon>
        <taxon>Rhodophyta</taxon>
        <taxon>Bangiophyceae</taxon>
        <taxon>Cyanidiales</taxon>
        <taxon>Cyanidiaceae</taxon>
        <taxon>Cyanidium</taxon>
    </lineage>
</organism>
<keyword evidence="3 5" id="KW-1133">Transmembrane helix</keyword>
<evidence type="ECO:0000256" key="5">
    <source>
        <dbReference type="SAM" id="Phobius"/>
    </source>
</evidence>
<feature type="transmembrane region" description="Helical" evidence="5">
    <location>
        <begin position="71"/>
        <end position="88"/>
    </location>
</feature>
<comment type="subcellular location">
    <subcellularLocation>
        <location evidence="1">Membrane</location>
        <topology evidence="1">Multi-pass membrane protein</topology>
    </subcellularLocation>
</comment>
<dbReference type="EMBL" id="JANCYW010000004">
    <property type="protein sequence ID" value="KAK4535179.1"/>
    <property type="molecule type" value="Genomic_DNA"/>
</dbReference>
<gene>
    <name evidence="6" type="ORF">CDCA_CDCA04G1204</name>
</gene>
<reference evidence="6 7" key="1">
    <citation type="submission" date="2022-07" db="EMBL/GenBank/DDBJ databases">
        <title>Genome-wide signatures of adaptation to extreme environments.</title>
        <authorList>
            <person name="Cho C.H."/>
            <person name="Yoon H.S."/>
        </authorList>
    </citation>
    <scope>NUCLEOTIDE SEQUENCE [LARGE SCALE GENOMIC DNA]</scope>
    <source>
        <strain evidence="6 7">DBV 063 E5</strain>
    </source>
</reference>